<keyword evidence="4 8" id="KW-1133">Transmembrane helix</keyword>
<feature type="transmembrane region" description="Helical" evidence="8">
    <location>
        <begin position="426"/>
        <end position="450"/>
    </location>
</feature>
<feature type="domain" description="Major facilitator superfamily (MFS) profile" evidence="9">
    <location>
        <begin position="67"/>
        <end position="492"/>
    </location>
</feature>
<dbReference type="InterPro" id="IPR036259">
    <property type="entry name" value="MFS_trans_sf"/>
</dbReference>
<evidence type="ECO:0000256" key="8">
    <source>
        <dbReference type="SAM" id="Phobius"/>
    </source>
</evidence>
<protein>
    <submittedName>
        <fullName evidence="10">Transmembrane domian-containing protein, putative</fullName>
    </submittedName>
</protein>
<dbReference type="OrthoDB" id="440755at2759"/>
<reference evidence="10" key="1">
    <citation type="submission" date="2013-10" db="EMBL/GenBank/DDBJ databases">
        <title>Genomic analysis of the causative agents of coccidiosis in chickens.</title>
        <authorList>
            <person name="Reid A.J."/>
            <person name="Blake D."/>
            <person name="Billington K."/>
            <person name="Browne H."/>
            <person name="Dunn M."/>
            <person name="Hung S."/>
            <person name="Kawahara F."/>
            <person name="Miranda-Saavedra D."/>
            <person name="Mourier T."/>
            <person name="Nagra H."/>
            <person name="Otto T.D."/>
            <person name="Rawlings N."/>
            <person name="Sanchez A."/>
            <person name="Sanders M."/>
            <person name="Subramaniam C."/>
            <person name="Tay Y."/>
            <person name="Dear P."/>
            <person name="Doerig C."/>
            <person name="Gruber A."/>
            <person name="Parkinson J."/>
            <person name="Shirley M."/>
            <person name="Wan K.L."/>
            <person name="Berriman M."/>
            <person name="Tomley F."/>
            <person name="Pain A."/>
        </authorList>
    </citation>
    <scope>NUCLEOTIDE SEQUENCE [LARGE SCALE GENOMIC DNA]</scope>
    <source>
        <strain evidence="10">Houghton</strain>
    </source>
</reference>
<accession>U6K5N8</accession>
<feature type="transmembrane region" description="Helical" evidence="8">
    <location>
        <begin position="158"/>
        <end position="180"/>
    </location>
</feature>
<dbReference type="GO" id="GO:0022857">
    <property type="term" value="F:transmembrane transporter activity"/>
    <property type="evidence" value="ECO:0007669"/>
    <property type="project" value="InterPro"/>
</dbReference>
<evidence type="ECO:0000259" key="9">
    <source>
        <dbReference type="PROSITE" id="PS50850"/>
    </source>
</evidence>
<sequence length="619" mass="66370">MASEPFIDYKPAWEVLAGEEGSVESASDSATEKSPIKPPKGGAGGSKYKAQDSRDKHQTHDALKLRSIAVVNVSSALDGCDDQLLPATFRALESDLGFHPSLLGYITLSQTLCLSLFCPLWGYLADRHSRKWLLVFGTTAWGVITTALGLVSEFWQVALLRALNGVFLGSVGPVSQSILADTSRRRSLGFSFGLVQLCTSMGRLVGGVVTTTVAQIQMGALKGWRACFICVGAMSCLLGVVISFVLEEIPRRRVLRPRMDDSGGTGSVMQSTDTWSSFLKEVVTKSLATPSVLIVLVEGLVGTIPWSAFSFNTMFFQYCNMSDLKAAYIMGALLIGSAAGGVLGGLLGDKLYDWSPGHGRPLVGQFAMAVRVPLLVVAYVVVPKEETSFAVFMLLALLVGLSSMAGVAVNRPILADVVRPNHKATVFALTVAVEGSGAAILGAPLVGYLAEHSFGYLRTTLLVAEMPEQLRLGNANALASALAFLTVIPWSISFLLYGLLHFTYGRDQERISAVLDEEFRQDEEDKEEWQRRRSQSKSTETETAFSADAVADGFVGTEDSSSDSPLLERVSAKQVGRLAAGIQQQQQQIPDLRGPPATLAAGGTHRAILLHALLSSGWC</sequence>
<feature type="region of interest" description="Disordered" evidence="7">
    <location>
        <begin position="522"/>
        <end position="543"/>
    </location>
</feature>
<dbReference type="Proteomes" id="UP000030744">
    <property type="component" value="Unassembled WGS sequence"/>
</dbReference>
<feature type="transmembrane region" description="Helical" evidence="8">
    <location>
        <begin position="287"/>
        <end position="306"/>
    </location>
</feature>
<dbReference type="InterPro" id="IPR011701">
    <property type="entry name" value="MFS"/>
</dbReference>
<organism evidence="10 11">
    <name type="scientific">Eimeria mitis</name>
    <dbReference type="NCBI Taxonomy" id="44415"/>
    <lineage>
        <taxon>Eukaryota</taxon>
        <taxon>Sar</taxon>
        <taxon>Alveolata</taxon>
        <taxon>Apicomplexa</taxon>
        <taxon>Conoidasida</taxon>
        <taxon>Coccidia</taxon>
        <taxon>Eucoccidiorida</taxon>
        <taxon>Eimeriorina</taxon>
        <taxon>Eimeriidae</taxon>
        <taxon>Eimeria</taxon>
    </lineage>
</organism>
<gene>
    <name evidence="10" type="ORF">EMH_0052350</name>
</gene>
<comment type="subcellular location">
    <subcellularLocation>
        <location evidence="1">Membrane</location>
        <topology evidence="1">Multi-pass membrane protein</topology>
    </subcellularLocation>
</comment>
<feature type="transmembrane region" description="Helical" evidence="8">
    <location>
        <begin position="388"/>
        <end position="414"/>
    </location>
</feature>
<feature type="compositionally biased region" description="Basic and acidic residues" evidence="7">
    <location>
        <begin position="49"/>
        <end position="60"/>
    </location>
</feature>
<comment type="similarity">
    <text evidence="6">Belongs to the major facilitator superfamily. Spinster (TC 2.A.1.49) family.</text>
</comment>
<evidence type="ECO:0000313" key="11">
    <source>
        <dbReference type="Proteomes" id="UP000030744"/>
    </source>
</evidence>
<keyword evidence="5 8" id="KW-0472">Membrane</keyword>
<dbReference type="PANTHER" id="PTHR23505">
    <property type="entry name" value="SPINSTER"/>
    <property type="match status" value="1"/>
</dbReference>
<dbReference type="Gene3D" id="1.20.1250.20">
    <property type="entry name" value="MFS general substrate transporter like domains"/>
    <property type="match status" value="2"/>
</dbReference>
<keyword evidence="11" id="KW-1185">Reference proteome</keyword>
<feature type="transmembrane region" description="Helical" evidence="8">
    <location>
        <begin position="360"/>
        <end position="382"/>
    </location>
</feature>
<evidence type="ECO:0000256" key="6">
    <source>
        <dbReference type="ARBA" id="ARBA00024338"/>
    </source>
</evidence>
<dbReference type="GeneID" id="25379911"/>
<keyword evidence="2" id="KW-0813">Transport</keyword>
<evidence type="ECO:0000256" key="3">
    <source>
        <dbReference type="ARBA" id="ARBA00022692"/>
    </source>
</evidence>
<evidence type="ECO:0000256" key="2">
    <source>
        <dbReference type="ARBA" id="ARBA00022448"/>
    </source>
</evidence>
<feature type="transmembrane region" description="Helical" evidence="8">
    <location>
        <begin position="132"/>
        <end position="152"/>
    </location>
</feature>
<dbReference type="PANTHER" id="PTHR23505:SF52">
    <property type="entry name" value="MAJOR FACILITATOR SUPERFAMILY PROTEIN"/>
    <property type="match status" value="1"/>
</dbReference>
<dbReference type="CDD" id="cd17328">
    <property type="entry name" value="MFS_spinster_like"/>
    <property type="match status" value="1"/>
</dbReference>
<proteinExistence type="inferred from homology"/>
<dbReference type="RefSeq" id="XP_013355789.1">
    <property type="nucleotide sequence ID" value="XM_013500335.1"/>
</dbReference>
<evidence type="ECO:0000256" key="5">
    <source>
        <dbReference type="ARBA" id="ARBA00023136"/>
    </source>
</evidence>
<name>U6K5N8_9EIME</name>
<dbReference type="Pfam" id="PF07690">
    <property type="entry name" value="MFS_1"/>
    <property type="match status" value="1"/>
</dbReference>
<feature type="transmembrane region" description="Helical" evidence="8">
    <location>
        <begin position="326"/>
        <end position="348"/>
    </location>
</feature>
<evidence type="ECO:0000313" key="10">
    <source>
        <dbReference type="EMBL" id="CDJ33225.1"/>
    </source>
</evidence>
<dbReference type="EMBL" id="HG685004">
    <property type="protein sequence ID" value="CDJ33225.1"/>
    <property type="molecule type" value="Genomic_DNA"/>
</dbReference>
<feature type="transmembrane region" description="Helical" evidence="8">
    <location>
        <begin position="102"/>
        <end position="125"/>
    </location>
</feature>
<feature type="transmembrane region" description="Helical" evidence="8">
    <location>
        <begin position="223"/>
        <end position="246"/>
    </location>
</feature>
<keyword evidence="3 8" id="KW-0812">Transmembrane</keyword>
<dbReference type="VEuPathDB" id="ToxoDB:EMH_0052350"/>
<feature type="transmembrane region" description="Helical" evidence="8">
    <location>
        <begin position="192"/>
        <end position="217"/>
    </location>
</feature>
<evidence type="ECO:0000256" key="7">
    <source>
        <dbReference type="SAM" id="MobiDB-lite"/>
    </source>
</evidence>
<evidence type="ECO:0000256" key="4">
    <source>
        <dbReference type="ARBA" id="ARBA00022989"/>
    </source>
</evidence>
<dbReference type="SUPFAM" id="SSF103473">
    <property type="entry name" value="MFS general substrate transporter"/>
    <property type="match status" value="1"/>
</dbReference>
<reference evidence="10" key="2">
    <citation type="submission" date="2013-10" db="EMBL/GenBank/DDBJ databases">
        <authorList>
            <person name="Aslett M."/>
        </authorList>
    </citation>
    <scope>NUCLEOTIDE SEQUENCE [LARGE SCALE GENOMIC DNA]</scope>
    <source>
        <strain evidence="10">Houghton</strain>
    </source>
</reference>
<feature type="region of interest" description="Disordered" evidence="7">
    <location>
        <begin position="20"/>
        <end position="60"/>
    </location>
</feature>
<feature type="transmembrane region" description="Helical" evidence="8">
    <location>
        <begin position="477"/>
        <end position="500"/>
    </location>
</feature>
<dbReference type="InterPro" id="IPR020846">
    <property type="entry name" value="MFS_dom"/>
</dbReference>
<dbReference type="InterPro" id="IPR044770">
    <property type="entry name" value="MFS_spinster-like"/>
</dbReference>
<dbReference type="GO" id="GO:0016020">
    <property type="term" value="C:membrane"/>
    <property type="evidence" value="ECO:0007669"/>
    <property type="project" value="UniProtKB-SubCell"/>
</dbReference>
<dbReference type="PROSITE" id="PS50850">
    <property type="entry name" value="MFS"/>
    <property type="match status" value="1"/>
</dbReference>
<dbReference type="AlphaFoldDB" id="U6K5N8"/>
<evidence type="ECO:0000256" key="1">
    <source>
        <dbReference type="ARBA" id="ARBA00004141"/>
    </source>
</evidence>